<feature type="region of interest" description="Disordered" evidence="1">
    <location>
        <begin position="201"/>
        <end position="232"/>
    </location>
</feature>
<evidence type="ECO:0000313" key="3">
    <source>
        <dbReference type="EMBL" id="EAU63172.1"/>
    </source>
</evidence>
<dbReference type="EMBL" id="AAMD01000179">
    <property type="protein sequence ID" value="EAU63172.1"/>
    <property type="molecule type" value="Genomic_DNA"/>
</dbReference>
<sequence>MAAARLATRQKGARRSGAVLALLDKTGHSFRARVGSTWALVAHAPVLHRVERYRREVTSIVVLTAPLRPGERPHLVARHIEGSVHGSDVVAFLRYLYRRLGGRPVWLVWNWLQAYRAADVKRFLQQHLQDFRVHFLPSYSPDLNPEEQCNASVKKALLNALPENIEELRRQARREFRRLQHCPATLRAYFAHAGLSLNSTSCSSLGRRPPGSSREWRELPEGLRGPRRDRRR</sequence>
<feature type="compositionally biased region" description="Basic and acidic residues" evidence="1">
    <location>
        <begin position="214"/>
        <end position="226"/>
    </location>
</feature>
<accession>Q08RR5</accession>
<evidence type="ECO:0000313" key="4">
    <source>
        <dbReference type="Proteomes" id="UP000032702"/>
    </source>
</evidence>
<protein>
    <submittedName>
        <fullName evidence="3">Putative transposase</fullName>
    </submittedName>
</protein>
<name>Q08RR5_STIAD</name>
<dbReference type="Proteomes" id="UP000032702">
    <property type="component" value="Unassembled WGS sequence"/>
</dbReference>
<dbReference type="AlphaFoldDB" id="Q08RR5"/>
<dbReference type="RefSeq" id="WP_002618079.1">
    <property type="nucleotide sequence ID" value="NC_014623.1"/>
</dbReference>
<comment type="caution">
    <text evidence="3">The sequence shown here is derived from an EMBL/GenBank/DDBJ whole genome shotgun (WGS) entry which is preliminary data.</text>
</comment>
<organism evidence="3 4">
    <name type="scientific">Stigmatella aurantiaca (strain DW4/3-1)</name>
    <dbReference type="NCBI Taxonomy" id="378806"/>
    <lineage>
        <taxon>Bacteria</taxon>
        <taxon>Pseudomonadati</taxon>
        <taxon>Myxococcota</taxon>
        <taxon>Myxococcia</taxon>
        <taxon>Myxococcales</taxon>
        <taxon>Cystobacterineae</taxon>
        <taxon>Archangiaceae</taxon>
        <taxon>Stigmatella</taxon>
    </lineage>
</organism>
<dbReference type="OrthoDB" id="5504200at2"/>
<dbReference type="GO" id="GO:0003676">
    <property type="term" value="F:nucleic acid binding"/>
    <property type="evidence" value="ECO:0007669"/>
    <property type="project" value="InterPro"/>
</dbReference>
<gene>
    <name evidence="3" type="ORF">STIAU_1128</name>
</gene>
<proteinExistence type="predicted"/>
<reference evidence="3 4" key="1">
    <citation type="submission" date="2006-04" db="EMBL/GenBank/DDBJ databases">
        <authorList>
            <person name="Nierman W.C."/>
        </authorList>
    </citation>
    <scope>NUCLEOTIDE SEQUENCE [LARGE SCALE GENOMIC DNA]</scope>
    <source>
        <strain evidence="3 4">DW4/3-1</strain>
    </source>
</reference>
<feature type="domain" description="Tc1-like transposase DDE" evidence="2">
    <location>
        <begin position="78"/>
        <end position="169"/>
    </location>
</feature>
<dbReference type="InterPro" id="IPR038717">
    <property type="entry name" value="Tc1-like_DDE_dom"/>
</dbReference>
<dbReference type="Pfam" id="PF13358">
    <property type="entry name" value="DDE_3"/>
    <property type="match status" value="1"/>
</dbReference>
<dbReference type="InterPro" id="IPR036397">
    <property type="entry name" value="RNaseH_sf"/>
</dbReference>
<evidence type="ECO:0000259" key="2">
    <source>
        <dbReference type="Pfam" id="PF13358"/>
    </source>
</evidence>
<evidence type="ECO:0000256" key="1">
    <source>
        <dbReference type="SAM" id="MobiDB-lite"/>
    </source>
</evidence>
<feature type="compositionally biased region" description="Low complexity" evidence="1">
    <location>
        <begin position="201"/>
        <end position="213"/>
    </location>
</feature>
<dbReference type="Gene3D" id="3.30.420.10">
    <property type="entry name" value="Ribonuclease H-like superfamily/Ribonuclease H"/>
    <property type="match status" value="1"/>
</dbReference>